<evidence type="ECO:0000256" key="4">
    <source>
        <dbReference type="ARBA" id="ARBA00022840"/>
    </source>
</evidence>
<proteinExistence type="inferred from homology"/>
<gene>
    <name evidence="10" type="primary">puuA</name>
    <name evidence="10" type="ORF">GCM10011502_02400</name>
</gene>
<evidence type="ECO:0000256" key="5">
    <source>
        <dbReference type="ARBA" id="ARBA00022842"/>
    </source>
</evidence>
<comment type="similarity">
    <text evidence="6 7">Belongs to the glutamine synthetase family.</text>
</comment>
<dbReference type="RefSeq" id="WP_188628251.1">
    <property type="nucleotide sequence ID" value="NZ_BMKE01000001.1"/>
</dbReference>
<dbReference type="Gene3D" id="3.30.590.10">
    <property type="entry name" value="Glutamine synthetase/guanido kinase, catalytic domain"/>
    <property type="match status" value="1"/>
</dbReference>
<dbReference type="SMART" id="SM01230">
    <property type="entry name" value="Gln-synt_C"/>
    <property type="match status" value="1"/>
</dbReference>
<dbReference type="PANTHER" id="PTHR43785:SF12">
    <property type="entry name" value="TYPE-1 GLUTAMINE SYNTHETASE 2"/>
    <property type="match status" value="1"/>
</dbReference>
<keyword evidence="4" id="KW-0067">ATP-binding</keyword>
<feature type="domain" description="GS catalytic" evidence="9">
    <location>
        <begin position="138"/>
        <end position="474"/>
    </location>
</feature>
<dbReference type="InterPro" id="IPR008146">
    <property type="entry name" value="Gln_synth_cat_dom"/>
</dbReference>
<dbReference type="InterPro" id="IPR008147">
    <property type="entry name" value="Gln_synt_N"/>
</dbReference>
<keyword evidence="2" id="KW-0436">Ligase</keyword>
<accession>A0ABQ1IC51</accession>
<dbReference type="Proteomes" id="UP000646152">
    <property type="component" value="Unassembled WGS sequence"/>
</dbReference>
<sequence length="474" mass="52278">MQAEAFNSFPAVTSLTSSTKALSPFEQEVAKYLAQYPDTQYLDVLLTDLNGIFRGKRLPVSALDKLEAGCFFPGSVFAMDFRGNVVEETGVGQDIGEPDLPCFPIPNTLVPSASDPDTVAQLLLTMEMEDGTPFPLEPRNVLTRVWQQVKTRGLTPVVALEVEFYLVDRERDEAGYLQPPRSPLTQKRDTYSQVYSVDNLNNFADILAEIDSLAVQQGLPADGAVAEAAPGQFEINLTHTDDVLAACDHALALKRLIKLVAEKNDMDATFMAKPYEEHAGSGLHVHISVVDESRNNLFADADGEDSALLHKALSGMLDLMPESMALLAPNMNSFRRFQPGMFVPTQASWGHNNRTVALRIPCGDEDARRIEYRVAGADANPYLIMATVLAGLLHGIDNTLPLPQPVIGNGMEQEGVAFPTRQSEALQALADSTQLKHYLGEEFIEVYRICKYDELLAFERQISDIELEWMLKNA</sequence>
<comment type="cofactor">
    <cofactor evidence="1">
        <name>Mg(2+)</name>
        <dbReference type="ChEBI" id="CHEBI:18420"/>
    </cofactor>
</comment>
<reference evidence="11" key="1">
    <citation type="journal article" date="2019" name="Int. J. Syst. Evol. Microbiol.">
        <title>The Global Catalogue of Microorganisms (GCM) 10K type strain sequencing project: providing services to taxonomists for standard genome sequencing and annotation.</title>
        <authorList>
            <consortium name="The Broad Institute Genomics Platform"/>
            <consortium name="The Broad Institute Genome Sequencing Center for Infectious Disease"/>
            <person name="Wu L."/>
            <person name="Ma J."/>
        </authorList>
    </citation>
    <scope>NUCLEOTIDE SEQUENCE [LARGE SCALE GENOMIC DNA]</scope>
    <source>
        <strain evidence="11">CGMCC 1.15923</strain>
    </source>
</reference>
<comment type="caution">
    <text evidence="10">The sequence shown here is derived from an EMBL/GenBank/DDBJ whole genome shotgun (WGS) entry which is preliminary data.</text>
</comment>
<dbReference type="PROSITE" id="PS51986">
    <property type="entry name" value="GS_BETA_GRASP"/>
    <property type="match status" value="1"/>
</dbReference>
<dbReference type="PROSITE" id="PS51987">
    <property type="entry name" value="GS_CATALYTIC"/>
    <property type="match status" value="1"/>
</dbReference>
<dbReference type="SUPFAM" id="SSF54368">
    <property type="entry name" value="Glutamine synthetase, N-terminal domain"/>
    <property type="match status" value="1"/>
</dbReference>
<name>A0ABQ1IC51_9GAMM</name>
<keyword evidence="5" id="KW-0460">Magnesium</keyword>
<dbReference type="Pfam" id="PF00120">
    <property type="entry name" value="Gln-synt_C"/>
    <property type="match status" value="1"/>
</dbReference>
<dbReference type="PROSITE" id="PS00181">
    <property type="entry name" value="GLNA_ATP"/>
    <property type="match status" value="1"/>
</dbReference>
<evidence type="ECO:0000313" key="11">
    <source>
        <dbReference type="Proteomes" id="UP000646152"/>
    </source>
</evidence>
<keyword evidence="3" id="KW-0547">Nucleotide-binding</keyword>
<organism evidence="10 11">
    <name type="scientific">Oceanisphaera marina</name>
    <dbReference type="NCBI Taxonomy" id="2017550"/>
    <lineage>
        <taxon>Bacteria</taxon>
        <taxon>Pseudomonadati</taxon>
        <taxon>Pseudomonadota</taxon>
        <taxon>Gammaproteobacteria</taxon>
        <taxon>Aeromonadales</taxon>
        <taxon>Aeromonadaceae</taxon>
        <taxon>Oceanisphaera</taxon>
    </lineage>
</organism>
<evidence type="ECO:0000259" key="8">
    <source>
        <dbReference type="PROSITE" id="PS51986"/>
    </source>
</evidence>
<dbReference type="InterPro" id="IPR014746">
    <property type="entry name" value="Gln_synth/guanido_kin_cat_dom"/>
</dbReference>
<evidence type="ECO:0000256" key="1">
    <source>
        <dbReference type="ARBA" id="ARBA00001946"/>
    </source>
</evidence>
<feature type="domain" description="GS beta-grasp" evidence="8">
    <location>
        <begin position="37"/>
        <end position="131"/>
    </location>
</feature>
<dbReference type="PANTHER" id="PTHR43785">
    <property type="entry name" value="GAMMA-GLUTAMYLPUTRESCINE SYNTHETASE"/>
    <property type="match status" value="1"/>
</dbReference>
<dbReference type="InterPro" id="IPR027303">
    <property type="entry name" value="Gln_synth_gly_rich_site"/>
</dbReference>
<evidence type="ECO:0000256" key="2">
    <source>
        <dbReference type="ARBA" id="ARBA00022598"/>
    </source>
</evidence>
<protein>
    <submittedName>
        <fullName evidence="10">Gamma-glutamylputrescine synthetase PuuA</fullName>
    </submittedName>
</protein>
<keyword evidence="11" id="KW-1185">Reference proteome</keyword>
<evidence type="ECO:0000256" key="7">
    <source>
        <dbReference type="RuleBase" id="RU000384"/>
    </source>
</evidence>
<evidence type="ECO:0000256" key="6">
    <source>
        <dbReference type="PROSITE-ProRule" id="PRU01330"/>
    </source>
</evidence>
<evidence type="ECO:0000259" key="9">
    <source>
        <dbReference type="PROSITE" id="PS51987"/>
    </source>
</evidence>
<dbReference type="InterPro" id="IPR036651">
    <property type="entry name" value="Gln_synt_N_sf"/>
</dbReference>
<dbReference type="SUPFAM" id="SSF55931">
    <property type="entry name" value="Glutamine synthetase/guanido kinase"/>
    <property type="match status" value="1"/>
</dbReference>
<evidence type="ECO:0000313" key="10">
    <source>
        <dbReference type="EMBL" id="GGB32851.1"/>
    </source>
</evidence>
<dbReference type="Gene3D" id="3.10.20.70">
    <property type="entry name" value="Glutamine synthetase, N-terminal domain"/>
    <property type="match status" value="1"/>
</dbReference>
<evidence type="ECO:0000256" key="3">
    <source>
        <dbReference type="ARBA" id="ARBA00022741"/>
    </source>
</evidence>
<dbReference type="EMBL" id="BMKE01000001">
    <property type="protein sequence ID" value="GGB32851.1"/>
    <property type="molecule type" value="Genomic_DNA"/>
</dbReference>